<gene>
    <name evidence="7" type="ORF">ACFO4L_04190</name>
</gene>
<dbReference type="Gene3D" id="3.90.1150.10">
    <property type="entry name" value="Aspartate Aminotransferase, domain 1"/>
    <property type="match status" value="1"/>
</dbReference>
<dbReference type="InterPro" id="IPR015421">
    <property type="entry name" value="PyrdxlP-dep_Trfase_major"/>
</dbReference>
<dbReference type="PIRSF" id="PIRSF000521">
    <property type="entry name" value="Transaminase_4ab_Lys_Orn"/>
    <property type="match status" value="1"/>
</dbReference>
<accession>A0ABV9NW49</accession>
<keyword evidence="5 6" id="KW-0663">Pyridoxal phosphate</keyword>
<dbReference type="SUPFAM" id="SSF53383">
    <property type="entry name" value="PLP-dependent transferases"/>
    <property type="match status" value="1"/>
</dbReference>
<dbReference type="CDD" id="cd00610">
    <property type="entry name" value="OAT_like"/>
    <property type="match status" value="1"/>
</dbReference>
<sequence>MQNIKQKSPLMNTYARFPISVAKADGSYLTDYDGTDYLDFTSGIAVCNLGHRPKVVQKAVENQLQEYWHVSNLFQQDIQERAATSLIKGTHLDQVFFCGSGAEANEAAIKLARKYWFDKGALQKSEIITFEQSFHGRTGGAMAATGQNKIKHGFAPLMPGFTHLPFNDTQAITNINPQVTAAVMLELIQGEGGVVPADQEWVNELVHYCRTHGILIIADEIQTGAGRTGSLYAFEQFNVKPEIVTAAKGIGSGFPAGACLASAEVAASFSPGTHGTTFGGHPAACAAIEATMGVIQEEGFLKEVQYRFAIFRKQLELLASSYSQVKQVRGSGAMIGIVVEEAAPYLQKLRNRQILALPAGPQVIRILPPLTASDEALSTFVQLFEEILQEGEISHD</sequence>
<dbReference type="Proteomes" id="UP001595896">
    <property type="component" value="Unassembled WGS sequence"/>
</dbReference>
<comment type="caution">
    <text evidence="7">The sequence shown here is derived from an EMBL/GenBank/DDBJ whole genome shotgun (WGS) entry which is preliminary data.</text>
</comment>
<keyword evidence="8" id="KW-1185">Reference proteome</keyword>
<dbReference type="EMBL" id="JBHSGK010000003">
    <property type="protein sequence ID" value="MFC4735779.1"/>
    <property type="molecule type" value="Genomic_DNA"/>
</dbReference>
<dbReference type="Gene3D" id="3.40.640.10">
    <property type="entry name" value="Type I PLP-dependent aspartate aminotransferase-like (Major domain)"/>
    <property type="match status" value="1"/>
</dbReference>
<evidence type="ECO:0000256" key="5">
    <source>
        <dbReference type="ARBA" id="ARBA00022898"/>
    </source>
</evidence>
<protein>
    <submittedName>
        <fullName evidence="7">Aspartate aminotransferase family protein</fullName>
    </submittedName>
</protein>
<name>A0ABV9NW49_9BACI</name>
<reference evidence="8" key="1">
    <citation type="journal article" date="2019" name="Int. J. Syst. Evol. Microbiol.">
        <title>The Global Catalogue of Microorganisms (GCM) 10K type strain sequencing project: providing services to taxonomists for standard genome sequencing and annotation.</title>
        <authorList>
            <consortium name="The Broad Institute Genomics Platform"/>
            <consortium name="The Broad Institute Genome Sequencing Center for Infectious Disease"/>
            <person name="Wu L."/>
            <person name="Ma J."/>
        </authorList>
    </citation>
    <scope>NUCLEOTIDE SEQUENCE [LARGE SCALE GENOMIC DNA]</scope>
    <source>
        <strain evidence="8">JCM 12165</strain>
    </source>
</reference>
<comment type="similarity">
    <text evidence="6">Belongs to the class-III pyridoxal-phosphate-dependent aminotransferase family.</text>
</comment>
<evidence type="ECO:0000256" key="2">
    <source>
        <dbReference type="ARBA" id="ARBA00022576"/>
    </source>
</evidence>
<dbReference type="InterPro" id="IPR015424">
    <property type="entry name" value="PyrdxlP-dep_Trfase"/>
</dbReference>
<dbReference type="InterPro" id="IPR005814">
    <property type="entry name" value="Aminotrans_3"/>
</dbReference>
<comment type="cofactor">
    <cofactor evidence="1">
        <name>pyridoxal 5'-phosphate</name>
        <dbReference type="ChEBI" id="CHEBI:597326"/>
    </cofactor>
</comment>
<dbReference type="RefSeq" id="WP_377908416.1">
    <property type="nucleotide sequence ID" value="NZ_JBHSGK010000003.1"/>
</dbReference>
<dbReference type="GO" id="GO:0008483">
    <property type="term" value="F:transaminase activity"/>
    <property type="evidence" value="ECO:0007669"/>
    <property type="project" value="UniProtKB-KW"/>
</dbReference>
<evidence type="ECO:0000313" key="8">
    <source>
        <dbReference type="Proteomes" id="UP001595896"/>
    </source>
</evidence>
<dbReference type="PANTHER" id="PTHR11986:SF79">
    <property type="entry name" value="ACETYLORNITHINE AMINOTRANSFERASE, MITOCHONDRIAL"/>
    <property type="match status" value="1"/>
</dbReference>
<proteinExistence type="inferred from homology"/>
<dbReference type="InterPro" id="IPR015422">
    <property type="entry name" value="PyrdxlP-dep_Trfase_small"/>
</dbReference>
<evidence type="ECO:0000256" key="4">
    <source>
        <dbReference type="ARBA" id="ARBA00022679"/>
    </source>
</evidence>
<dbReference type="PANTHER" id="PTHR11986">
    <property type="entry name" value="AMINOTRANSFERASE CLASS III"/>
    <property type="match status" value="1"/>
</dbReference>
<keyword evidence="3" id="KW-0028">Amino-acid biosynthesis</keyword>
<keyword evidence="4" id="KW-0808">Transferase</keyword>
<evidence type="ECO:0000313" key="7">
    <source>
        <dbReference type="EMBL" id="MFC4735779.1"/>
    </source>
</evidence>
<evidence type="ECO:0000256" key="3">
    <source>
        <dbReference type="ARBA" id="ARBA00022605"/>
    </source>
</evidence>
<keyword evidence="2 7" id="KW-0032">Aminotransferase</keyword>
<evidence type="ECO:0000256" key="1">
    <source>
        <dbReference type="ARBA" id="ARBA00001933"/>
    </source>
</evidence>
<dbReference type="NCBIfam" id="TIGR00707">
    <property type="entry name" value="argD"/>
    <property type="match status" value="1"/>
</dbReference>
<organism evidence="7 8">
    <name type="scientific">Bacillus daqingensis</name>
    <dbReference type="NCBI Taxonomy" id="872396"/>
    <lineage>
        <taxon>Bacteria</taxon>
        <taxon>Bacillati</taxon>
        <taxon>Bacillota</taxon>
        <taxon>Bacilli</taxon>
        <taxon>Bacillales</taxon>
        <taxon>Bacillaceae</taxon>
        <taxon>Bacillus</taxon>
    </lineage>
</organism>
<dbReference type="Pfam" id="PF00202">
    <property type="entry name" value="Aminotran_3"/>
    <property type="match status" value="1"/>
</dbReference>
<dbReference type="InterPro" id="IPR004636">
    <property type="entry name" value="AcOrn/SuccOrn_fam"/>
</dbReference>
<dbReference type="InterPro" id="IPR050103">
    <property type="entry name" value="Class-III_PLP-dep_AT"/>
</dbReference>
<evidence type="ECO:0000256" key="6">
    <source>
        <dbReference type="RuleBase" id="RU003560"/>
    </source>
</evidence>
<dbReference type="NCBIfam" id="NF002325">
    <property type="entry name" value="PRK01278.1"/>
    <property type="match status" value="1"/>
</dbReference>